<name>A0ACD5YAM4_AVESA</name>
<accession>A0ACD5YAM4</accession>
<reference evidence="1" key="2">
    <citation type="submission" date="2025-09" db="UniProtKB">
        <authorList>
            <consortium name="EnsemblPlants"/>
        </authorList>
    </citation>
    <scope>IDENTIFICATION</scope>
</reference>
<dbReference type="Proteomes" id="UP001732700">
    <property type="component" value="Chromosome 5C"/>
</dbReference>
<reference evidence="1" key="1">
    <citation type="submission" date="2021-05" db="EMBL/GenBank/DDBJ databases">
        <authorList>
            <person name="Scholz U."/>
            <person name="Mascher M."/>
            <person name="Fiebig A."/>
        </authorList>
    </citation>
    <scope>NUCLEOTIDE SEQUENCE [LARGE SCALE GENOMIC DNA]</scope>
</reference>
<sequence length="324" mass="36302">MLPHSIRHFISADTHSWVYVKKYTSNVKKDETVMKMCPLHFNMHGKYVHDNGDLGSHENDTWRNTSIPLENGNSFQKATDNGHLLSADVNSISESMSEQKVLIKQWLIGQLKEMRFHAECSEISSVVLPAKVLIHFEVVDGKQSRGGDFIYLLTIAFENSGYNNSQGNIEITWNAPTDDPENLELNFGRLELGEAISIDSVLENGFNDAFKLTRSSLGWMDNAMTDVTKRLSVLLSSGALRLFNRLKFPFPGHVLVHGPRGSGKTALTRAAAKYFEDHKEILAHVIYMDCSKLAIGKAKETRQTIEDSISKALLHSPSVINLMI</sequence>
<evidence type="ECO:0000313" key="1">
    <source>
        <dbReference type="EnsemblPlants" id="AVESA.00010b.r2.5CG0926860.1.CDS"/>
    </source>
</evidence>
<evidence type="ECO:0000313" key="2">
    <source>
        <dbReference type="Proteomes" id="UP001732700"/>
    </source>
</evidence>
<keyword evidence="2" id="KW-1185">Reference proteome</keyword>
<dbReference type="EnsemblPlants" id="AVESA.00010b.r2.5CG0926860.1">
    <property type="protein sequence ID" value="AVESA.00010b.r2.5CG0926860.1.CDS"/>
    <property type="gene ID" value="AVESA.00010b.r2.5CG0926860"/>
</dbReference>
<protein>
    <submittedName>
        <fullName evidence="1">Uncharacterized protein</fullName>
    </submittedName>
</protein>
<proteinExistence type="predicted"/>
<organism evidence="1 2">
    <name type="scientific">Avena sativa</name>
    <name type="common">Oat</name>
    <dbReference type="NCBI Taxonomy" id="4498"/>
    <lineage>
        <taxon>Eukaryota</taxon>
        <taxon>Viridiplantae</taxon>
        <taxon>Streptophyta</taxon>
        <taxon>Embryophyta</taxon>
        <taxon>Tracheophyta</taxon>
        <taxon>Spermatophyta</taxon>
        <taxon>Magnoliopsida</taxon>
        <taxon>Liliopsida</taxon>
        <taxon>Poales</taxon>
        <taxon>Poaceae</taxon>
        <taxon>BOP clade</taxon>
        <taxon>Pooideae</taxon>
        <taxon>Poodae</taxon>
        <taxon>Poeae</taxon>
        <taxon>Poeae Chloroplast Group 1 (Aveneae type)</taxon>
        <taxon>Aveninae</taxon>
        <taxon>Avena</taxon>
    </lineage>
</organism>